<feature type="compositionally biased region" description="Basic and acidic residues" evidence="1">
    <location>
        <begin position="207"/>
        <end position="221"/>
    </location>
</feature>
<sequence length="229" mass="25308">QIACDTSGRRDTGFLQERSIIEVEDVWDIISTAILAPQSSPGRGHYNAVVTGGRRKSLRTVSKVASTLSGNRMSTGPEFTLSIMSNPFLLNANLPSSGSRTFYFDHERLAKTKQPAPFLYYVLGYSETFISSLPDRQTPQSTRKDKTNTGKMAPGAAHTSRVDKLRSEPISTTHNVHLCRNFNLYNLPTPASLSVQTHNGWEIVQKENVDQSPEKRQHRGDGAAVSPFS</sequence>
<protein>
    <submittedName>
        <fullName evidence="2">Uncharacterized protein</fullName>
    </submittedName>
</protein>
<reference evidence="2 3" key="1">
    <citation type="journal article" date="2023" name="Sci. Data">
        <title>Genome assembly of the Korean intertidal mud-creeper Batillaria attramentaria.</title>
        <authorList>
            <person name="Patra A.K."/>
            <person name="Ho P.T."/>
            <person name="Jun S."/>
            <person name="Lee S.J."/>
            <person name="Kim Y."/>
            <person name="Won Y.J."/>
        </authorList>
    </citation>
    <scope>NUCLEOTIDE SEQUENCE [LARGE SCALE GENOMIC DNA]</scope>
    <source>
        <strain evidence="2">Wonlab-2016</strain>
    </source>
</reference>
<organism evidence="2 3">
    <name type="scientific">Batillaria attramentaria</name>
    <dbReference type="NCBI Taxonomy" id="370345"/>
    <lineage>
        <taxon>Eukaryota</taxon>
        <taxon>Metazoa</taxon>
        <taxon>Spiralia</taxon>
        <taxon>Lophotrochozoa</taxon>
        <taxon>Mollusca</taxon>
        <taxon>Gastropoda</taxon>
        <taxon>Caenogastropoda</taxon>
        <taxon>Sorbeoconcha</taxon>
        <taxon>Cerithioidea</taxon>
        <taxon>Batillariidae</taxon>
        <taxon>Batillaria</taxon>
    </lineage>
</organism>
<gene>
    <name evidence="2" type="ORF">BaRGS_00013112</name>
</gene>
<evidence type="ECO:0000313" key="2">
    <source>
        <dbReference type="EMBL" id="KAK7495665.1"/>
    </source>
</evidence>
<evidence type="ECO:0000256" key="1">
    <source>
        <dbReference type="SAM" id="MobiDB-lite"/>
    </source>
</evidence>
<keyword evidence="3" id="KW-1185">Reference proteome</keyword>
<feature type="compositionally biased region" description="Polar residues" evidence="1">
    <location>
        <begin position="132"/>
        <end position="141"/>
    </location>
</feature>
<feature type="non-terminal residue" evidence="2">
    <location>
        <position position="1"/>
    </location>
</feature>
<accession>A0ABD0L8I6</accession>
<comment type="caution">
    <text evidence="2">The sequence shown here is derived from an EMBL/GenBank/DDBJ whole genome shotgun (WGS) entry which is preliminary data.</text>
</comment>
<feature type="non-terminal residue" evidence="2">
    <location>
        <position position="229"/>
    </location>
</feature>
<dbReference type="EMBL" id="JACVVK020000073">
    <property type="protein sequence ID" value="KAK7495665.1"/>
    <property type="molecule type" value="Genomic_DNA"/>
</dbReference>
<name>A0ABD0L8I6_9CAEN</name>
<feature type="region of interest" description="Disordered" evidence="1">
    <location>
        <begin position="207"/>
        <end position="229"/>
    </location>
</feature>
<evidence type="ECO:0000313" key="3">
    <source>
        <dbReference type="Proteomes" id="UP001519460"/>
    </source>
</evidence>
<proteinExistence type="predicted"/>
<dbReference type="Proteomes" id="UP001519460">
    <property type="component" value="Unassembled WGS sequence"/>
</dbReference>
<feature type="region of interest" description="Disordered" evidence="1">
    <location>
        <begin position="132"/>
        <end position="164"/>
    </location>
</feature>
<dbReference type="AlphaFoldDB" id="A0ABD0L8I6"/>